<feature type="domain" description="YbhG-like alpha-helical hairpin" evidence="4">
    <location>
        <begin position="69"/>
        <end position="192"/>
    </location>
</feature>
<evidence type="ECO:0000256" key="3">
    <source>
        <dbReference type="SAM" id="Coils"/>
    </source>
</evidence>
<evidence type="ECO:0000259" key="4">
    <source>
        <dbReference type="Pfam" id="PF25881"/>
    </source>
</evidence>
<organism evidence="5 6">
    <name type="scientific">Litchfieldella rifensis</name>
    <dbReference type="NCBI Taxonomy" id="762643"/>
    <lineage>
        <taxon>Bacteria</taxon>
        <taxon>Pseudomonadati</taxon>
        <taxon>Pseudomonadota</taxon>
        <taxon>Gammaproteobacteria</taxon>
        <taxon>Oceanospirillales</taxon>
        <taxon>Halomonadaceae</taxon>
        <taxon>Litchfieldella</taxon>
    </lineage>
</organism>
<dbReference type="PANTHER" id="PTHR32347:SF29">
    <property type="entry name" value="UPF0194 MEMBRANE PROTEIN YBHG"/>
    <property type="match status" value="1"/>
</dbReference>
<dbReference type="InterPro" id="IPR059052">
    <property type="entry name" value="HH_YbhG-like"/>
</dbReference>
<dbReference type="InterPro" id="IPR050465">
    <property type="entry name" value="UPF0194_transport"/>
</dbReference>
<dbReference type="Gene3D" id="1.10.287.470">
    <property type="entry name" value="Helix hairpin bin"/>
    <property type="match status" value="2"/>
</dbReference>
<keyword evidence="2 3" id="KW-0175">Coiled coil</keyword>
<keyword evidence="6" id="KW-1185">Reference proteome</keyword>
<sequence>MSADVMRRYGLVWLLALLPLTGCSDSPPALPGTLEWDRIALPAEASEPVLRWAVAEGDTVEAGDVLLELDGRRLEARLERARGELDQAEARLAELRHGTREETLDAARADLARARAASELAEREYRRALELRRQQATSQAALDQAQASRDQRRAEVASLEARLQELIRGERPERIDQAAAAVAAAQASLHELRLERERLVVKAPRDGRIDALPFHPGDQPPEGATVVSLLVGESPYARVFVPAPRRAALAPGDRLRVHVEGVASPFTATLRSIRSEPTFTPYYALVGDDASRLVYRAELELEGEAARRLPAGLPVRVEMNDDSQP</sequence>
<reference evidence="6" key="1">
    <citation type="journal article" date="2019" name="Int. J. Syst. Evol. Microbiol.">
        <title>The Global Catalogue of Microorganisms (GCM) 10K type strain sequencing project: providing services to taxonomists for standard genome sequencing and annotation.</title>
        <authorList>
            <consortium name="The Broad Institute Genomics Platform"/>
            <consortium name="The Broad Institute Genome Sequencing Center for Infectious Disease"/>
            <person name="Wu L."/>
            <person name="Ma J."/>
        </authorList>
    </citation>
    <scope>NUCLEOTIDE SEQUENCE [LARGE SCALE GENOMIC DNA]</scope>
    <source>
        <strain evidence="6">CECT 7698</strain>
    </source>
</reference>
<dbReference type="EMBL" id="JBHRUG010000026">
    <property type="protein sequence ID" value="MFC3284436.1"/>
    <property type="molecule type" value="Genomic_DNA"/>
</dbReference>
<evidence type="ECO:0000313" key="6">
    <source>
        <dbReference type="Proteomes" id="UP001595579"/>
    </source>
</evidence>
<dbReference type="Proteomes" id="UP001595579">
    <property type="component" value="Unassembled WGS sequence"/>
</dbReference>
<gene>
    <name evidence="5" type="ORF">ACFOEV_12565</name>
</gene>
<dbReference type="RefSeq" id="WP_386774417.1">
    <property type="nucleotide sequence ID" value="NZ_JBHRUG010000026.1"/>
</dbReference>
<dbReference type="SUPFAM" id="SSF111369">
    <property type="entry name" value="HlyD-like secretion proteins"/>
    <property type="match status" value="2"/>
</dbReference>
<dbReference type="Gene3D" id="2.40.50.100">
    <property type="match status" value="1"/>
</dbReference>
<comment type="caution">
    <text evidence="5">The sequence shown here is derived from an EMBL/GenBank/DDBJ whole genome shotgun (WGS) entry which is preliminary data.</text>
</comment>
<feature type="coiled-coil region" evidence="3">
    <location>
        <begin position="71"/>
        <end position="202"/>
    </location>
</feature>
<accession>A0ABV7LQL1</accession>
<dbReference type="PANTHER" id="PTHR32347">
    <property type="entry name" value="EFFLUX SYSTEM COMPONENT YKNX-RELATED"/>
    <property type="match status" value="1"/>
</dbReference>
<evidence type="ECO:0000313" key="5">
    <source>
        <dbReference type="EMBL" id="MFC3284436.1"/>
    </source>
</evidence>
<proteinExistence type="predicted"/>
<evidence type="ECO:0000256" key="1">
    <source>
        <dbReference type="ARBA" id="ARBA00004196"/>
    </source>
</evidence>
<name>A0ABV7LQL1_9GAMM</name>
<dbReference type="Pfam" id="PF25881">
    <property type="entry name" value="HH_YBHG"/>
    <property type="match status" value="1"/>
</dbReference>
<comment type="subcellular location">
    <subcellularLocation>
        <location evidence="1">Cell envelope</location>
    </subcellularLocation>
</comment>
<protein>
    <submittedName>
        <fullName evidence="5">HlyD family secretion protein</fullName>
    </submittedName>
</protein>
<evidence type="ECO:0000256" key="2">
    <source>
        <dbReference type="ARBA" id="ARBA00023054"/>
    </source>
</evidence>